<gene>
    <name evidence="2" type="ORF">DLD99_13510</name>
</gene>
<evidence type="ECO:0000313" key="2">
    <source>
        <dbReference type="EMBL" id="AXI61445.1"/>
    </source>
</evidence>
<dbReference type="InterPro" id="IPR046673">
    <property type="entry name" value="ToxA_N"/>
</dbReference>
<proteinExistence type="predicted"/>
<evidence type="ECO:0000259" key="1">
    <source>
        <dbReference type="Pfam" id="PF20178"/>
    </source>
</evidence>
<accession>A0A345RQ79</accession>
<name>A0A345RQ79_9PSED</name>
<dbReference type="Proteomes" id="UP000253720">
    <property type="component" value="Chromosome"/>
</dbReference>
<dbReference type="KEGG" id="pke:DLD99_13510"/>
<protein>
    <recommendedName>
        <fullName evidence="1">Dermonecrotic toxin N-terminal domain-containing protein</fullName>
    </recommendedName>
</protein>
<sequence>MPTPALLFPEALDSPGLWPELGRIHGLEDKDFRWLADVRLASDRLRRQQRPPMSAERILLTADNQLPVTLPGAFVLSETPYDKGQILYTPYDGIRKYHSRANLRAQLEARLRTIDDQDTLLAFLPLAQQRRLLDAERISVTFSIIEEDVFEERDTSLRQGPLLNAQAMLDELKKLPTLTQLLDSALDELLQPHFGALQQSRTRVSVYSARDTDGNSEPAGDAPRVDSMSLSEAVLMHYRHQRWPGTRQPGFSHPARTPGTHDQEQWRNAVIQASGMLPALLFRQLEYYWNAAAVLGSTRRSFLARILEDQARVDWMRKREAGILDANQFDTLHQLIRPTADHPAAPITETVRLWENPANYVELAGSLMISSGSDAFLYTPSQGLHQLKDYQDLKATLQSKFMAEGHEDELYALLSLQERGRFLGFDQPQVSGDRVAGEVFRFLCESIITKQRQNVEYALQVFRLSDGAVNLHALFDKSVDIRSMIHEHLLQLDAQGRWSTQPVWSGSQQPSILLADKARAAIRTYHAVETPLLENLDRQPMTTRDTQRAWLENMKADLAHAWFVGVNGEARLRASSGSLPAWAQAVVETVINADRPSRLERPGLGGFRPDAFALTLETPDGKTVWPLAHCVFMTERGGLDAHHSGRAVLWTPALGLEAFDSIANARQALDRRLLDNVQSLSVLENILPEQYQPHQRYTLGRLRTLHGNVLQDRIQSAVEHYLSRCEQVRQRLQDSTKREKALSALRGMPPQTNLRLASEHARAIENQQTFPAWLSMAPVMDQKRHVELLERWNRNVVDDKDYLTNVTPLVEHVEHALKTSLALRFPSEHLDPRQIEIIPNLALAGPPRDLVEFALNHVNVLQGTGYRVVSKTTESLPPGLDRRAVDQLLLSLEIPTTYGHKVAAALSTDTLEGRERKQRFFHQVPWQLMQHAHALKLQQHLSTAAYTQVCQALDMPDGYARATVPGAHVVVSPLALVKTIGASAETALGLYVFAPGQRHDGPLVLYAPYAEPLFHEFRNEEELIAALNTPGPLQNLLLRRLPAGRQAVFRSLLTATAGQTSEMTLASHPIEGNLLEQLYNDNLKLLQQQLESQTEREAQSDWENVKTLFSHGIRQVATTLQGKLAFVPFLWRAYDEFKDSAEALQDHHWKRVMQSFIAGGVQMVQMALLPEISTDAATAGQQTREAASPDIGEVEPTSPIRTLMQSFEATHVALKDLAYGSTTGAYSQSSTNRDYAAINGKVYQVTRHDAYWQLSGAGKHGPLFQKSGLAMVQVPAHQTVHYGQAFRKMAERNTISRLRRTMLNIEARGMDEIRRKYPDKARMLVHAIDLARRYAFYCLHNLTPLSHGTDNPRVSRFIERFFDVPTVTTATLAKISTTILPICRALVDPADELLDTDRFIVGSNRFMHDVIAFVLDGDEKKLVHFTEHFFNQQLDQFKSHLLAPFDVDGHAQASTLIHEFSHQFSKALDIASVRAREPFSDLISTITASGALLLQELEFDQTSALSLSTPRAQLFAEWNTTLKSWVDITSVPEMQVIGEEILKLTGSKNMQEARNAFLDQHSPDVRIDVILRNADSIARLICEIGRQLDPVQSP</sequence>
<reference evidence="2 3" key="1">
    <citation type="submission" date="2018-05" db="EMBL/GenBank/DDBJ databases">
        <title>Complete genome sequence of Pseudomonas kribbensis 46-2(T).</title>
        <authorList>
            <person name="Jeong H."/>
            <person name="Lee S.-G."/>
            <person name="Rha E."/>
            <person name="Kim H."/>
        </authorList>
    </citation>
    <scope>NUCLEOTIDE SEQUENCE [LARGE SCALE GENOMIC DNA]</scope>
    <source>
        <strain evidence="2 3">46-2</strain>
    </source>
</reference>
<dbReference type="EMBL" id="CP029608">
    <property type="protein sequence ID" value="AXI61445.1"/>
    <property type="molecule type" value="Genomic_DNA"/>
</dbReference>
<evidence type="ECO:0000313" key="3">
    <source>
        <dbReference type="Proteomes" id="UP000253720"/>
    </source>
</evidence>
<keyword evidence="3" id="KW-1185">Reference proteome</keyword>
<dbReference type="RefSeq" id="WP_114882749.1">
    <property type="nucleotide sequence ID" value="NZ_CP029608.1"/>
</dbReference>
<feature type="domain" description="Dermonecrotic toxin N-terminal" evidence="1">
    <location>
        <begin position="848"/>
        <end position="1028"/>
    </location>
</feature>
<dbReference type="Pfam" id="PF20178">
    <property type="entry name" value="ToxA_N"/>
    <property type="match status" value="1"/>
</dbReference>
<organism evidence="2 3">
    <name type="scientific">Pseudomonas kribbensis</name>
    <dbReference type="NCBI Taxonomy" id="1628086"/>
    <lineage>
        <taxon>Bacteria</taxon>
        <taxon>Pseudomonadati</taxon>
        <taxon>Pseudomonadota</taxon>
        <taxon>Gammaproteobacteria</taxon>
        <taxon>Pseudomonadales</taxon>
        <taxon>Pseudomonadaceae</taxon>
        <taxon>Pseudomonas</taxon>
    </lineage>
</organism>